<keyword evidence="4" id="KW-1185">Reference proteome</keyword>
<dbReference type="AlphaFoldDB" id="D1C861"/>
<evidence type="ECO:0000256" key="1">
    <source>
        <dbReference type="ARBA" id="ARBA00022801"/>
    </source>
</evidence>
<dbReference type="eggNOG" id="COG0420">
    <property type="taxonomic scope" value="Bacteria"/>
</dbReference>
<evidence type="ECO:0000313" key="3">
    <source>
        <dbReference type="EMBL" id="ACZ40004.1"/>
    </source>
</evidence>
<dbReference type="STRING" id="479434.Sthe_2590"/>
<evidence type="ECO:0000259" key="2">
    <source>
        <dbReference type="Pfam" id="PF00149"/>
    </source>
</evidence>
<organism evidence="3 4">
    <name type="scientific">Sphaerobacter thermophilus (strain ATCC 49802 / DSM 20745 / KCCM 41009 / NCIMB 13125 / S 6022)</name>
    <dbReference type="NCBI Taxonomy" id="479434"/>
    <lineage>
        <taxon>Bacteria</taxon>
        <taxon>Pseudomonadati</taxon>
        <taxon>Thermomicrobiota</taxon>
        <taxon>Thermomicrobia</taxon>
        <taxon>Sphaerobacterales</taxon>
        <taxon>Sphaerobacterineae</taxon>
        <taxon>Sphaerobacteraceae</taxon>
        <taxon>Sphaerobacter</taxon>
    </lineage>
</organism>
<protein>
    <submittedName>
        <fullName evidence="3">Metallophosphoesterase</fullName>
    </submittedName>
</protein>
<dbReference type="SUPFAM" id="SSF56300">
    <property type="entry name" value="Metallo-dependent phosphatases"/>
    <property type="match status" value="1"/>
</dbReference>
<dbReference type="InterPro" id="IPR004843">
    <property type="entry name" value="Calcineurin-like_PHP"/>
</dbReference>
<dbReference type="Pfam" id="PF00149">
    <property type="entry name" value="Metallophos"/>
    <property type="match status" value="1"/>
</dbReference>
<name>D1C861_SPHTD</name>
<dbReference type="HOGENOM" id="CLU_026621_4_0_0"/>
<reference evidence="3 4" key="2">
    <citation type="journal article" date="2010" name="Stand. Genomic Sci.">
        <title>Complete genome sequence of Desulfohalobium retbaense type strain (HR(100)).</title>
        <authorList>
            <person name="Spring S."/>
            <person name="Nolan M."/>
            <person name="Lapidus A."/>
            <person name="Glavina Del Rio T."/>
            <person name="Copeland A."/>
            <person name="Tice H."/>
            <person name="Cheng J.F."/>
            <person name="Lucas S."/>
            <person name="Land M."/>
            <person name="Chen F."/>
            <person name="Bruce D."/>
            <person name="Goodwin L."/>
            <person name="Pitluck S."/>
            <person name="Ivanova N."/>
            <person name="Mavromatis K."/>
            <person name="Mikhailova N."/>
            <person name="Pati A."/>
            <person name="Chen A."/>
            <person name="Palaniappan K."/>
            <person name="Hauser L."/>
            <person name="Chang Y.J."/>
            <person name="Jeffries C.D."/>
            <person name="Munk C."/>
            <person name="Kiss H."/>
            <person name="Chain P."/>
            <person name="Han C."/>
            <person name="Brettin T."/>
            <person name="Detter J.C."/>
            <person name="Schuler E."/>
            <person name="Goker M."/>
            <person name="Rohde M."/>
            <person name="Bristow J."/>
            <person name="Eisen J.A."/>
            <person name="Markowitz V."/>
            <person name="Hugenholtz P."/>
            <person name="Kyrpides N.C."/>
            <person name="Klenk H.P."/>
        </authorList>
    </citation>
    <scope>NUCLEOTIDE SEQUENCE [LARGE SCALE GENOMIC DNA]</scope>
    <source>
        <strain evidence="4">ATCC 49802 / DSM 20745 / S 6022</strain>
    </source>
</reference>
<reference evidence="4" key="1">
    <citation type="submission" date="2009-11" db="EMBL/GenBank/DDBJ databases">
        <title>The complete chromosome 2 of Sphaerobacter thermophilus DSM 20745.</title>
        <authorList>
            <person name="Lucas S."/>
            <person name="Copeland A."/>
            <person name="Lapidus A."/>
            <person name="Glavina del Rio T."/>
            <person name="Dalin E."/>
            <person name="Tice H."/>
            <person name="Bruce D."/>
            <person name="Goodwin L."/>
            <person name="Pitluck S."/>
            <person name="Kyrpides N."/>
            <person name="Mavromatis K."/>
            <person name="Ivanova N."/>
            <person name="Mikhailova N."/>
            <person name="LaButti K.M."/>
            <person name="Clum A."/>
            <person name="Sun H.I."/>
            <person name="Brettin T."/>
            <person name="Detter J.C."/>
            <person name="Han C."/>
            <person name="Larimer F."/>
            <person name="Land M."/>
            <person name="Hauser L."/>
            <person name="Markowitz V."/>
            <person name="Cheng J.F."/>
            <person name="Hugenholtz P."/>
            <person name="Woyke T."/>
            <person name="Wu D."/>
            <person name="Steenblock K."/>
            <person name="Schneider S."/>
            <person name="Pukall R."/>
            <person name="Goeker M."/>
            <person name="Klenk H.P."/>
            <person name="Eisen J.A."/>
        </authorList>
    </citation>
    <scope>NUCLEOTIDE SEQUENCE [LARGE SCALE GENOMIC DNA]</scope>
    <source>
        <strain evidence="4">ATCC 49802 / DSM 20745 / S 6022</strain>
    </source>
</reference>
<dbReference type="InterPro" id="IPR041796">
    <property type="entry name" value="Mre11_N"/>
</dbReference>
<proteinExistence type="predicted"/>
<dbReference type="InParanoid" id="D1C861"/>
<evidence type="ECO:0000313" key="4">
    <source>
        <dbReference type="Proteomes" id="UP000002027"/>
    </source>
</evidence>
<accession>D1C861</accession>
<feature type="domain" description="Calcineurin-like phosphoesterase" evidence="2">
    <location>
        <begin position="46"/>
        <end position="241"/>
    </location>
</feature>
<dbReference type="PANTHER" id="PTHR30337">
    <property type="entry name" value="COMPONENT OF ATP-DEPENDENT DSDNA EXONUCLEASE"/>
    <property type="match status" value="1"/>
</dbReference>
<dbReference type="InterPro" id="IPR029052">
    <property type="entry name" value="Metallo-depent_PP-like"/>
</dbReference>
<dbReference type="GO" id="GO:0016787">
    <property type="term" value="F:hydrolase activity"/>
    <property type="evidence" value="ECO:0007669"/>
    <property type="project" value="UniProtKB-KW"/>
</dbReference>
<dbReference type="EMBL" id="CP001824">
    <property type="protein sequence ID" value="ACZ40004.1"/>
    <property type="molecule type" value="Genomic_DNA"/>
</dbReference>
<dbReference type="CDD" id="cd00840">
    <property type="entry name" value="MPP_Mre11_N"/>
    <property type="match status" value="1"/>
</dbReference>
<keyword evidence="1" id="KW-0378">Hydrolase</keyword>
<dbReference type="Gene3D" id="3.60.21.10">
    <property type="match status" value="1"/>
</dbReference>
<dbReference type="Proteomes" id="UP000002027">
    <property type="component" value="Chromosome 2"/>
</dbReference>
<gene>
    <name evidence="3" type="ordered locus">Sthe_2590</name>
</gene>
<sequence length="474" mass="51471">MGSQDRRATLTLLAAFLSMVLRSAWDPPANVGGGRDAFLGFGGHVRILCAGDLHLGRRSSRVPWDGDGAAGSCAEAWMRLVECAIRERVDLVALSGDLVDHDNRWFEAFGPLERGLKRLADAGIPVYAVAGNHDYDTLPHLARTIDAGNFRLLGEGGTWERATVVREGRPLLHIDGWSFPAERVTASPLPDYPRHPHDGVPVLGLLHADLDQPGSRYCPVALADLHQIPVDIWLLGHIHAPALRERPGCPLVLYPGSVQAMDPGETGMHGAWIVTVAAGARPAPRCIPLSTVRYEALEVDLTGVTDEDEARSRVVAAIRAALQEAATDAGPLTYLCCRVRLTGRTHLHRSLTGIARGFEEEFSLPDMSGRVTALVERVTIDTRPAIDLQALAAAPHPAGEVARMLQALDGNTDPPPEYRPLIDRTVAALRAVADHRWYRDVAGDPAPDASVARRYLVQEGWRLLDTLLQERGEA</sequence>
<dbReference type="KEGG" id="sti:Sthe_2590"/>
<dbReference type="InterPro" id="IPR050535">
    <property type="entry name" value="DNA_Repair-Maintenance_Comp"/>
</dbReference>
<dbReference type="PANTHER" id="PTHR30337:SF7">
    <property type="entry name" value="PHOSPHOESTERASE"/>
    <property type="match status" value="1"/>
</dbReference>